<gene>
    <name evidence="2" type="ORF">G0U57_020999</name>
</gene>
<sequence length="170" mass="16980">MCRPPVRHSCGPMGVHEVHGGGSGLPKAAEDSGVPVSRRLATGRSLRGGGAEPRRGGSAAILQSGDTGQCPQINPGSYTEGGIHRGGPGCGVGQGKPPGVLVPGHSADSGLPAPVPHHNGETLPPASGPRGSLHVRGPVHQAQAQDSAGLARTGILPRQRSSRLNGVSPQ</sequence>
<comment type="caution">
    <text evidence="2">The sequence shown here is derived from an EMBL/GenBank/DDBJ whole genome shotgun (WGS) entry which is preliminary data.</text>
</comment>
<dbReference type="Proteomes" id="UP000765507">
    <property type="component" value="Unassembled WGS sequence"/>
</dbReference>
<feature type="region of interest" description="Disordered" evidence="1">
    <location>
        <begin position="1"/>
        <end position="170"/>
    </location>
</feature>
<feature type="non-terminal residue" evidence="2">
    <location>
        <position position="170"/>
    </location>
</feature>
<keyword evidence="3" id="KW-1185">Reference proteome</keyword>
<evidence type="ECO:0000313" key="2">
    <source>
        <dbReference type="EMBL" id="KAG6923296.1"/>
    </source>
</evidence>
<feature type="compositionally biased region" description="Polar residues" evidence="1">
    <location>
        <begin position="64"/>
        <end position="77"/>
    </location>
</feature>
<evidence type="ECO:0000256" key="1">
    <source>
        <dbReference type="SAM" id="MobiDB-lite"/>
    </source>
</evidence>
<feature type="compositionally biased region" description="Gly residues" evidence="1">
    <location>
        <begin position="84"/>
        <end position="96"/>
    </location>
</feature>
<organism evidence="2 3">
    <name type="scientific">Chelydra serpentina</name>
    <name type="common">Snapping turtle</name>
    <name type="synonym">Testudo serpentina</name>
    <dbReference type="NCBI Taxonomy" id="8475"/>
    <lineage>
        <taxon>Eukaryota</taxon>
        <taxon>Metazoa</taxon>
        <taxon>Chordata</taxon>
        <taxon>Craniata</taxon>
        <taxon>Vertebrata</taxon>
        <taxon>Euteleostomi</taxon>
        <taxon>Archelosauria</taxon>
        <taxon>Testudinata</taxon>
        <taxon>Testudines</taxon>
        <taxon>Cryptodira</taxon>
        <taxon>Durocryptodira</taxon>
        <taxon>Americhelydia</taxon>
        <taxon>Chelydroidea</taxon>
        <taxon>Chelydridae</taxon>
        <taxon>Chelydra</taxon>
    </lineage>
</organism>
<accession>A0A8T1S2U9</accession>
<reference evidence="2 3" key="1">
    <citation type="journal article" date="2020" name="G3 (Bethesda)">
        <title>Draft Genome of the Common Snapping Turtle, Chelydra serpentina, a Model for Phenotypic Plasticity in Reptiles.</title>
        <authorList>
            <person name="Das D."/>
            <person name="Singh S.K."/>
            <person name="Bierstedt J."/>
            <person name="Erickson A."/>
            <person name="Galli G.L.J."/>
            <person name="Crossley D.A. 2nd"/>
            <person name="Rhen T."/>
        </authorList>
    </citation>
    <scope>NUCLEOTIDE SEQUENCE [LARGE SCALE GENOMIC DNA]</scope>
    <source>
        <strain evidence="2">KW</strain>
    </source>
</reference>
<proteinExistence type="predicted"/>
<dbReference type="EMBL" id="JAHGAV010000919">
    <property type="protein sequence ID" value="KAG6923296.1"/>
    <property type="molecule type" value="Genomic_DNA"/>
</dbReference>
<evidence type="ECO:0000313" key="3">
    <source>
        <dbReference type="Proteomes" id="UP000765507"/>
    </source>
</evidence>
<dbReference type="AlphaFoldDB" id="A0A8T1S2U9"/>
<protein>
    <submittedName>
        <fullName evidence="2">Uncharacterized protein</fullName>
    </submittedName>
</protein>
<name>A0A8T1S2U9_CHESE</name>